<gene>
    <name evidence="2" type="ORF">O181_106501</name>
</gene>
<dbReference type="EMBL" id="AVOT02079696">
    <property type="protein sequence ID" value="MBW0566786.1"/>
    <property type="molecule type" value="Genomic_DNA"/>
</dbReference>
<comment type="caution">
    <text evidence="2">The sequence shown here is derived from an EMBL/GenBank/DDBJ whole genome shotgun (WGS) entry which is preliminary data.</text>
</comment>
<dbReference type="Proteomes" id="UP000765509">
    <property type="component" value="Unassembled WGS sequence"/>
</dbReference>
<feature type="compositionally biased region" description="Low complexity" evidence="1">
    <location>
        <begin position="85"/>
        <end position="95"/>
    </location>
</feature>
<feature type="compositionally biased region" description="Polar residues" evidence="1">
    <location>
        <begin position="1"/>
        <end position="21"/>
    </location>
</feature>
<sequence length="128" mass="14410">MPVQNSPPAKNTRYQRSQAVLTPTARVPLDRTPSVNQLSKILDRRPLMEGSETSRRGVIKSRLREAEDEEGEESMEEEESEKTEAACAPEAPEAPNLAFSHQPLVSQAEPNFLNMMENMTQLMEQLTQ</sequence>
<proteinExistence type="predicted"/>
<evidence type="ECO:0000313" key="3">
    <source>
        <dbReference type="Proteomes" id="UP000765509"/>
    </source>
</evidence>
<evidence type="ECO:0000313" key="2">
    <source>
        <dbReference type="EMBL" id="MBW0566786.1"/>
    </source>
</evidence>
<reference evidence="2" key="1">
    <citation type="submission" date="2021-03" db="EMBL/GenBank/DDBJ databases">
        <title>Draft genome sequence of rust myrtle Austropuccinia psidii MF-1, a brazilian biotype.</title>
        <authorList>
            <person name="Quecine M.C."/>
            <person name="Pachon D.M.R."/>
            <person name="Bonatelli M.L."/>
            <person name="Correr F.H."/>
            <person name="Franceschini L.M."/>
            <person name="Leite T.F."/>
            <person name="Margarido G.R.A."/>
            <person name="Almeida C.A."/>
            <person name="Ferrarezi J.A."/>
            <person name="Labate C.A."/>
        </authorList>
    </citation>
    <scope>NUCLEOTIDE SEQUENCE</scope>
    <source>
        <strain evidence="2">MF-1</strain>
    </source>
</reference>
<evidence type="ECO:0000256" key="1">
    <source>
        <dbReference type="SAM" id="MobiDB-lite"/>
    </source>
</evidence>
<accession>A0A9Q3JRK3</accession>
<feature type="compositionally biased region" description="Basic and acidic residues" evidence="1">
    <location>
        <begin position="41"/>
        <end position="55"/>
    </location>
</feature>
<keyword evidence="3" id="KW-1185">Reference proteome</keyword>
<feature type="compositionally biased region" description="Acidic residues" evidence="1">
    <location>
        <begin position="66"/>
        <end position="81"/>
    </location>
</feature>
<name>A0A9Q3JRK3_9BASI</name>
<feature type="region of interest" description="Disordered" evidence="1">
    <location>
        <begin position="1"/>
        <end position="100"/>
    </location>
</feature>
<dbReference type="AlphaFoldDB" id="A0A9Q3JRK3"/>
<protein>
    <submittedName>
        <fullName evidence="2">Uncharacterized protein</fullName>
    </submittedName>
</protein>
<organism evidence="2 3">
    <name type="scientific">Austropuccinia psidii MF-1</name>
    <dbReference type="NCBI Taxonomy" id="1389203"/>
    <lineage>
        <taxon>Eukaryota</taxon>
        <taxon>Fungi</taxon>
        <taxon>Dikarya</taxon>
        <taxon>Basidiomycota</taxon>
        <taxon>Pucciniomycotina</taxon>
        <taxon>Pucciniomycetes</taxon>
        <taxon>Pucciniales</taxon>
        <taxon>Sphaerophragmiaceae</taxon>
        <taxon>Austropuccinia</taxon>
    </lineage>
</organism>